<reference evidence="2" key="3">
    <citation type="submission" date="2025-09" db="UniProtKB">
        <authorList>
            <consortium name="Ensembl"/>
        </authorList>
    </citation>
    <scope>IDENTIFICATION</scope>
</reference>
<feature type="region of interest" description="Disordered" evidence="1">
    <location>
        <begin position="1"/>
        <end position="26"/>
    </location>
</feature>
<evidence type="ECO:0000256" key="1">
    <source>
        <dbReference type="SAM" id="MobiDB-lite"/>
    </source>
</evidence>
<reference evidence="2" key="2">
    <citation type="submission" date="2025-08" db="UniProtKB">
        <authorList>
            <consortium name="Ensembl"/>
        </authorList>
    </citation>
    <scope>IDENTIFICATION</scope>
</reference>
<dbReference type="AlphaFoldDB" id="H2ZDW3"/>
<dbReference type="Ensembl" id="ENSCSAVT00000015958.1">
    <property type="protein sequence ID" value="ENSCSAVP00000015779.1"/>
    <property type="gene ID" value="ENSCSAVG00000009269.1"/>
</dbReference>
<proteinExistence type="predicted"/>
<reference evidence="3" key="1">
    <citation type="submission" date="2003-08" db="EMBL/GenBank/DDBJ databases">
        <authorList>
            <person name="Birren B."/>
            <person name="Nusbaum C."/>
            <person name="Abebe A."/>
            <person name="Abouelleil A."/>
            <person name="Adekoya E."/>
            <person name="Ait-zahra M."/>
            <person name="Allen N."/>
            <person name="Allen T."/>
            <person name="An P."/>
            <person name="Anderson M."/>
            <person name="Anderson S."/>
            <person name="Arachchi H."/>
            <person name="Armbruster J."/>
            <person name="Bachantsang P."/>
            <person name="Baldwin J."/>
            <person name="Barry A."/>
            <person name="Bayul T."/>
            <person name="Blitshsteyn B."/>
            <person name="Bloom T."/>
            <person name="Blye J."/>
            <person name="Boguslavskiy L."/>
            <person name="Borowsky M."/>
            <person name="Boukhgalter B."/>
            <person name="Brunache A."/>
            <person name="Butler J."/>
            <person name="Calixte N."/>
            <person name="Calvo S."/>
            <person name="Camarata J."/>
            <person name="Campo K."/>
            <person name="Chang J."/>
            <person name="Cheshatsang Y."/>
            <person name="Citroen M."/>
            <person name="Collymore A."/>
            <person name="Considine T."/>
            <person name="Cook A."/>
            <person name="Cooke P."/>
            <person name="Corum B."/>
            <person name="Cuomo C."/>
            <person name="David R."/>
            <person name="Dawoe T."/>
            <person name="Degray S."/>
            <person name="Dodge S."/>
            <person name="Dooley K."/>
            <person name="Dorje P."/>
            <person name="Dorjee K."/>
            <person name="Dorris L."/>
            <person name="Duffey N."/>
            <person name="Dupes A."/>
            <person name="Elkins T."/>
            <person name="Engels R."/>
            <person name="Erickson J."/>
            <person name="Farina A."/>
            <person name="Faro S."/>
            <person name="Ferreira P."/>
            <person name="Fischer H."/>
            <person name="Fitzgerald M."/>
            <person name="Foley K."/>
            <person name="Gage D."/>
            <person name="Galagan J."/>
            <person name="Gearin G."/>
            <person name="Gnerre S."/>
            <person name="Gnirke A."/>
            <person name="Goyette A."/>
            <person name="Graham J."/>
            <person name="Grandbois E."/>
            <person name="Gyaltsen K."/>
            <person name="Hafez N."/>
            <person name="Hagopian D."/>
            <person name="Hagos B."/>
            <person name="Hall J."/>
            <person name="Hatcher B."/>
            <person name="Heller A."/>
            <person name="Higgins H."/>
            <person name="Honan T."/>
            <person name="Horn A."/>
            <person name="Houde N."/>
            <person name="Hughes L."/>
            <person name="Hulme W."/>
            <person name="Husby E."/>
            <person name="Iliev I."/>
            <person name="Jaffe D."/>
            <person name="Jones C."/>
            <person name="Kamal M."/>
            <person name="Kamat A."/>
            <person name="Kamvysselis M."/>
            <person name="Karlsson E."/>
            <person name="Kells C."/>
            <person name="Kieu A."/>
            <person name="Kisner P."/>
            <person name="Kodira C."/>
            <person name="Kulbokas E."/>
            <person name="Labutti K."/>
            <person name="Lama D."/>
            <person name="Landers T."/>
            <person name="Leger J."/>
            <person name="Levine S."/>
            <person name="Lewis D."/>
            <person name="Lewis T."/>
            <person name="Lindblad-toh K."/>
            <person name="Liu X."/>
            <person name="Lokyitsang T."/>
            <person name="Lokyitsang Y."/>
            <person name="Lucien O."/>
            <person name="Lui A."/>
            <person name="Ma L.J."/>
            <person name="Mabbitt R."/>
            <person name="Macdonald J."/>
            <person name="Maclean C."/>
            <person name="Major J."/>
            <person name="Manning J."/>
            <person name="Marabella R."/>
            <person name="Maru K."/>
            <person name="Matthews C."/>
            <person name="Mauceli E."/>
            <person name="Mccarthy M."/>
            <person name="Mcdonough S."/>
            <person name="Mcghee T."/>
            <person name="Meldrim J."/>
            <person name="Meneus L."/>
            <person name="Mesirov J."/>
            <person name="Mihalev A."/>
            <person name="Mihova T."/>
            <person name="Mikkelsen T."/>
            <person name="Mlenga V."/>
            <person name="Moru K."/>
            <person name="Mozes J."/>
            <person name="Mulrain L."/>
            <person name="Munson G."/>
            <person name="Naylor J."/>
            <person name="Newes C."/>
            <person name="Nguyen C."/>
            <person name="Nguyen N."/>
            <person name="Nguyen T."/>
            <person name="Nicol R."/>
            <person name="Nielsen C."/>
            <person name="Nizzari M."/>
            <person name="Norbu C."/>
            <person name="Norbu N."/>
            <person name="O'donnell P."/>
            <person name="Okoawo O."/>
            <person name="O'leary S."/>
            <person name="Omotosho B."/>
            <person name="O'neill K."/>
            <person name="Osman S."/>
            <person name="Parker S."/>
            <person name="Perrin D."/>
            <person name="Phunkhang P."/>
            <person name="Piqani B."/>
            <person name="Purcell S."/>
            <person name="Rachupka T."/>
            <person name="Ramasamy U."/>
            <person name="Rameau R."/>
            <person name="Ray V."/>
            <person name="Raymond C."/>
            <person name="Retta R."/>
            <person name="Richardson S."/>
            <person name="Rise C."/>
            <person name="Rodriguez J."/>
            <person name="Rogers J."/>
            <person name="Rogov P."/>
            <person name="Rutman M."/>
            <person name="Schupbach R."/>
            <person name="Seaman C."/>
            <person name="Settipalli S."/>
            <person name="Sharpe T."/>
            <person name="Sheridan J."/>
            <person name="Sherpa N."/>
            <person name="Shi J."/>
            <person name="Smirnov S."/>
            <person name="Smith C."/>
            <person name="Sougnez C."/>
            <person name="Spencer B."/>
            <person name="Stalker J."/>
            <person name="Stange-thomann N."/>
            <person name="Stavropoulos S."/>
            <person name="Stetson K."/>
            <person name="Stone C."/>
            <person name="Stone S."/>
            <person name="Stubbs M."/>
            <person name="Talamas J."/>
            <person name="Tchuinga P."/>
            <person name="Tenzing P."/>
            <person name="Tesfaye S."/>
            <person name="Theodore J."/>
            <person name="Thoulutsang Y."/>
            <person name="Topham K."/>
            <person name="Towey S."/>
            <person name="Tsamla T."/>
            <person name="Tsomo N."/>
            <person name="Vallee D."/>
            <person name="Vassiliev H."/>
            <person name="Venkataraman V."/>
            <person name="Vinson J."/>
            <person name="Vo A."/>
            <person name="Wade C."/>
            <person name="Wang S."/>
            <person name="Wangchuk T."/>
            <person name="Wangdi T."/>
            <person name="Whittaker C."/>
            <person name="Wilkinson J."/>
            <person name="Wu Y."/>
            <person name="Wyman D."/>
            <person name="Yadav S."/>
            <person name="Yang S."/>
            <person name="Yang X."/>
            <person name="Yeager S."/>
            <person name="Yee E."/>
            <person name="Young G."/>
            <person name="Zainoun J."/>
            <person name="Zembeck L."/>
            <person name="Zimmer A."/>
            <person name="Zody M."/>
            <person name="Lander E."/>
        </authorList>
    </citation>
    <scope>NUCLEOTIDE SEQUENCE [LARGE SCALE GENOMIC DNA]</scope>
</reference>
<evidence type="ECO:0000313" key="3">
    <source>
        <dbReference type="Proteomes" id="UP000007875"/>
    </source>
</evidence>
<feature type="compositionally biased region" description="Polar residues" evidence="1">
    <location>
        <begin position="159"/>
        <end position="174"/>
    </location>
</feature>
<dbReference type="Proteomes" id="UP000007875">
    <property type="component" value="Unassembled WGS sequence"/>
</dbReference>
<keyword evidence="3" id="KW-1185">Reference proteome</keyword>
<feature type="compositionally biased region" description="Polar residues" evidence="1">
    <location>
        <begin position="284"/>
        <end position="294"/>
    </location>
</feature>
<dbReference type="GeneTree" id="ENSGT00720000110032"/>
<organism evidence="2 3">
    <name type="scientific">Ciona savignyi</name>
    <name type="common">Pacific transparent sea squirt</name>
    <dbReference type="NCBI Taxonomy" id="51511"/>
    <lineage>
        <taxon>Eukaryota</taxon>
        <taxon>Metazoa</taxon>
        <taxon>Chordata</taxon>
        <taxon>Tunicata</taxon>
        <taxon>Ascidiacea</taxon>
        <taxon>Phlebobranchia</taxon>
        <taxon>Cionidae</taxon>
        <taxon>Ciona</taxon>
    </lineage>
</organism>
<feature type="compositionally biased region" description="Polar residues" evidence="1">
    <location>
        <begin position="1"/>
        <end position="22"/>
    </location>
</feature>
<evidence type="ECO:0000313" key="2">
    <source>
        <dbReference type="Ensembl" id="ENSCSAVP00000015779.1"/>
    </source>
</evidence>
<name>H2ZDW3_CIOSA</name>
<feature type="region of interest" description="Disordered" evidence="1">
    <location>
        <begin position="144"/>
        <end position="174"/>
    </location>
</feature>
<dbReference type="HOGENOM" id="CLU_948456_0_0_1"/>
<feature type="compositionally biased region" description="Basic and acidic residues" evidence="1">
    <location>
        <begin position="221"/>
        <end position="242"/>
    </location>
</feature>
<accession>H2ZDW3</accession>
<sequence>MAQVLNSSKKLKQAQLNFTPKNTKPKLRIKLKEQGLDDESADDTALSLSNSTKCVVSLKSSDAEENIQCPEVSTSTLYSDAEAENDVKKDPVVIDLLDDDSCDVHNNSTVVAKVIPPDVSSNIDDAIDDVIARGLTEREVMIENRDALRGNKKRRRSKSPNPVQPDQQTAPATLPQNCPVAAADCLKLPVPTIIVSSPRSTEQIAKKPRCSVVDLLTKKGAEAKHDVQLKSESIKSEQDKGPSQRKKPRSISPSKTSENTENKMDLDENEAPNINSDKIEDSASVITQGKFETS</sequence>
<feature type="region of interest" description="Disordered" evidence="1">
    <location>
        <begin position="221"/>
        <end position="294"/>
    </location>
</feature>
<protein>
    <submittedName>
        <fullName evidence="2">Uncharacterized protein</fullName>
    </submittedName>
</protein>